<reference evidence="1" key="2">
    <citation type="submission" date="2025-08" db="UniProtKB">
        <authorList>
            <consortium name="Ensembl"/>
        </authorList>
    </citation>
    <scope>IDENTIFICATION</scope>
</reference>
<evidence type="ECO:0000313" key="2">
    <source>
        <dbReference type="Proteomes" id="UP000007648"/>
    </source>
</evidence>
<reference evidence="1" key="3">
    <citation type="submission" date="2025-09" db="UniProtKB">
        <authorList>
            <consortium name="Ensembl"/>
        </authorList>
    </citation>
    <scope>IDENTIFICATION</scope>
</reference>
<evidence type="ECO:0000313" key="1">
    <source>
        <dbReference type="Ensembl" id="ENSSHAP00000032194.1"/>
    </source>
</evidence>
<protein>
    <submittedName>
        <fullName evidence="1">Uncharacterized protein</fullName>
    </submittedName>
</protein>
<name>A0A7N4P2Y8_SARHA</name>
<sequence>AAASGPGCQSCNPGSDMMDYLLDTGHIKHRDGLLVTWYHGANNRSEMEKALSSESRSPWRAEGVGWGGVLPSVNPRTELRGSWERL</sequence>
<proteinExistence type="predicted"/>
<dbReference type="GeneTree" id="ENSGT01030000237478"/>
<dbReference type="Proteomes" id="UP000007648">
    <property type="component" value="Unassembled WGS sequence"/>
</dbReference>
<dbReference type="Ensembl" id="ENSSHAT00000026802.1">
    <property type="protein sequence ID" value="ENSSHAP00000032194.1"/>
    <property type="gene ID" value="ENSSHAG00000020786.1"/>
</dbReference>
<keyword evidence="2" id="KW-1185">Reference proteome</keyword>
<dbReference type="InParanoid" id="A0A7N4P2Y8"/>
<dbReference type="AlphaFoldDB" id="A0A7N4P2Y8"/>
<reference evidence="1 2" key="1">
    <citation type="journal article" date="2011" name="Proc. Natl. Acad. Sci. U.S.A.">
        <title>Genetic diversity and population structure of the endangered marsupial Sarcophilus harrisii (Tasmanian devil).</title>
        <authorList>
            <person name="Miller W."/>
            <person name="Hayes V.M."/>
            <person name="Ratan A."/>
            <person name="Petersen D.C."/>
            <person name="Wittekindt N.E."/>
            <person name="Miller J."/>
            <person name="Walenz B."/>
            <person name="Knight J."/>
            <person name="Qi J."/>
            <person name="Zhao F."/>
            <person name="Wang Q."/>
            <person name="Bedoya-Reina O.C."/>
            <person name="Katiyar N."/>
            <person name="Tomsho L.P."/>
            <person name="Kasson L.M."/>
            <person name="Hardie R.A."/>
            <person name="Woodbridge P."/>
            <person name="Tindall E.A."/>
            <person name="Bertelsen M.F."/>
            <person name="Dixon D."/>
            <person name="Pyecroft S."/>
            <person name="Helgen K.M."/>
            <person name="Lesk A.M."/>
            <person name="Pringle T.H."/>
            <person name="Patterson N."/>
            <person name="Zhang Y."/>
            <person name="Kreiss A."/>
            <person name="Woods G.M."/>
            <person name="Jones M.E."/>
            <person name="Schuster S.C."/>
        </authorList>
    </citation>
    <scope>NUCLEOTIDE SEQUENCE [LARGE SCALE GENOMIC DNA]</scope>
</reference>
<organism evidence="1 2">
    <name type="scientific">Sarcophilus harrisii</name>
    <name type="common">Tasmanian devil</name>
    <name type="synonym">Sarcophilus laniarius</name>
    <dbReference type="NCBI Taxonomy" id="9305"/>
    <lineage>
        <taxon>Eukaryota</taxon>
        <taxon>Metazoa</taxon>
        <taxon>Chordata</taxon>
        <taxon>Craniata</taxon>
        <taxon>Vertebrata</taxon>
        <taxon>Euteleostomi</taxon>
        <taxon>Mammalia</taxon>
        <taxon>Metatheria</taxon>
        <taxon>Dasyuromorphia</taxon>
        <taxon>Dasyuridae</taxon>
        <taxon>Sarcophilus</taxon>
    </lineage>
</organism>
<accession>A0A7N4P2Y8</accession>